<sequence>MAGSYSNWFIRARLKTRQLLLLVALDEERNIHRTAEALLMTQPAASKLLKELEDALGVALFERLPRGMRPTWYGEIMIRHARMVLSNLNQAQEEIGALKSGRMGQVRLGAITDPGAQLVPRTIARVKQQYPLLDIHVAVDTSDMLLPRLLTGKLDIVIGRLLQQHDKTNLIYERIAEEPIAIACRPEHPLLGVPRLSLRDVAAMGWILPPAGSVLRHRVDMAFRQQNLEPPMNVVETAAQLMTTALLESTDMLAAIAQRLADHYGRYGMLKILPLALPSKMDEFGFITRRDQRLSPGADIVLTALKEVAAEIYPAAPAN</sequence>
<evidence type="ECO:0000313" key="7">
    <source>
        <dbReference type="Proteomes" id="UP000295611"/>
    </source>
</evidence>
<dbReference type="Gene3D" id="3.40.190.10">
    <property type="entry name" value="Periplasmic binding protein-like II"/>
    <property type="match status" value="2"/>
</dbReference>
<gene>
    <name evidence="6" type="ORF">DFP86_106194</name>
</gene>
<dbReference type="SUPFAM" id="SSF46785">
    <property type="entry name" value="Winged helix' DNA-binding domain"/>
    <property type="match status" value="1"/>
</dbReference>
<dbReference type="GO" id="GO:0005829">
    <property type="term" value="C:cytosol"/>
    <property type="evidence" value="ECO:0007669"/>
    <property type="project" value="TreeGrafter"/>
</dbReference>
<dbReference type="SUPFAM" id="SSF53850">
    <property type="entry name" value="Periplasmic binding protein-like II"/>
    <property type="match status" value="1"/>
</dbReference>
<dbReference type="EMBL" id="SNZP01000006">
    <property type="protein sequence ID" value="TDR80051.1"/>
    <property type="molecule type" value="Genomic_DNA"/>
</dbReference>
<feature type="domain" description="HTH lysR-type" evidence="5">
    <location>
        <begin position="14"/>
        <end position="71"/>
    </location>
</feature>
<comment type="similarity">
    <text evidence="1">Belongs to the LysR transcriptional regulatory family.</text>
</comment>
<dbReference type="Gene3D" id="1.10.10.10">
    <property type="entry name" value="Winged helix-like DNA-binding domain superfamily/Winged helix DNA-binding domain"/>
    <property type="match status" value="1"/>
</dbReference>
<dbReference type="PRINTS" id="PR00039">
    <property type="entry name" value="HTHLYSR"/>
</dbReference>
<evidence type="ECO:0000256" key="2">
    <source>
        <dbReference type="ARBA" id="ARBA00023015"/>
    </source>
</evidence>
<organism evidence="6 7">
    <name type="scientific">Paludibacterium purpuratum</name>
    <dbReference type="NCBI Taxonomy" id="1144873"/>
    <lineage>
        <taxon>Bacteria</taxon>
        <taxon>Pseudomonadati</taxon>
        <taxon>Pseudomonadota</taxon>
        <taxon>Betaproteobacteria</taxon>
        <taxon>Neisseriales</taxon>
        <taxon>Chromobacteriaceae</taxon>
        <taxon>Paludibacterium</taxon>
    </lineage>
</organism>
<keyword evidence="3 6" id="KW-0238">DNA-binding</keyword>
<comment type="caution">
    <text evidence="6">The sequence shown here is derived from an EMBL/GenBank/DDBJ whole genome shotgun (WGS) entry which is preliminary data.</text>
</comment>
<dbReference type="PROSITE" id="PS50931">
    <property type="entry name" value="HTH_LYSR"/>
    <property type="match status" value="1"/>
</dbReference>
<keyword evidence="7" id="KW-1185">Reference proteome</keyword>
<dbReference type="Proteomes" id="UP000295611">
    <property type="component" value="Unassembled WGS sequence"/>
</dbReference>
<dbReference type="OrthoDB" id="5914299at2"/>
<dbReference type="Pfam" id="PF00126">
    <property type="entry name" value="HTH_1"/>
    <property type="match status" value="1"/>
</dbReference>
<dbReference type="GO" id="GO:0003700">
    <property type="term" value="F:DNA-binding transcription factor activity"/>
    <property type="evidence" value="ECO:0007669"/>
    <property type="project" value="InterPro"/>
</dbReference>
<dbReference type="PANTHER" id="PTHR30419">
    <property type="entry name" value="HTH-TYPE TRANSCRIPTIONAL REGULATOR YBHD"/>
    <property type="match status" value="1"/>
</dbReference>
<dbReference type="InterPro" id="IPR000847">
    <property type="entry name" value="LysR_HTH_N"/>
</dbReference>
<dbReference type="RefSeq" id="WP_133680387.1">
    <property type="nucleotide sequence ID" value="NZ_SNZP01000006.1"/>
</dbReference>
<dbReference type="Pfam" id="PF03466">
    <property type="entry name" value="LysR_substrate"/>
    <property type="match status" value="1"/>
</dbReference>
<proteinExistence type="inferred from homology"/>
<dbReference type="PANTHER" id="PTHR30419:SF8">
    <property type="entry name" value="NITROGEN ASSIMILATION TRANSCRIPTIONAL ACTIVATOR-RELATED"/>
    <property type="match status" value="1"/>
</dbReference>
<dbReference type="InterPro" id="IPR005119">
    <property type="entry name" value="LysR_subst-bd"/>
</dbReference>
<evidence type="ECO:0000256" key="4">
    <source>
        <dbReference type="ARBA" id="ARBA00023163"/>
    </source>
</evidence>
<reference evidence="6 7" key="1">
    <citation type="submission" date="2019-03" db="EMBL/GenBank/DDBJ databases">
        <title>Genomic Encyclopedia of Type Strains, Phase III (KMG-III): the genomes of soil and plant-associated and newly described type strains.</title>
        <authorList>
            <person name="Whitman W."/>
        </authorList>
    </citation>
    <scope>NUCLEOTIDE SEQUENCE [LARGE SCALE GENOMIC DNA]</scope>
    <source>
        <strain evidence="6 7">CECT 8976</strain>
    </source>
</reference>
<accession>A0A4R7B602</accession>
<evidence type="ECO:0000256" key="3">
    <source>
        <dbReference type="ARBA" id="ARBA00023125"/>
    </source>
</evidence>
<keyword evidence="4" id="KW-0804">Transcription</keyword>
<evidence type="ECO:0000256" key="1">
    <source>
        <dbReference type="ARBA" id="ARBA00009437"/>
    </source>
</evidence>
<name>A0A4R7B602_9NEIS</name>
<evidence type="ECO:0000313" key="6">
    <source>
        <dbReference type="EMBL" id="TDR80051.1"/>
    </source>
</evidence>
<evidence type="ECO:0000259" key="5">
    <source>
        <dbReference type="PROSITE" id="PS50931"/>
    </source>
</evidence>
<dbReference type="InterPro" id="IPR050950">
    <property type="entry name" value="HTH-type_LysR_regulators"/>
</dbReference>
<dbReference type="GO" id="GO:0003677">
    <property type="term" value="F:DNA binding"/>
    <property type="evidence" value="ECO:0007669"/>
    <property type="project" value="UniProtKB-KW"/>
</dbReference>
<dbReference type="InterPro" id="IPR036390">
    <property type="entry name" value="WH_DNA-bd_sf"/>
</dbReference>
<dbReference type="InterPro" id="IPR036388">
    <property type="entry name" value="WH-like_DNA-bd_sf"/>
</dbReference>
<keyword evidence="2" id="KW-0805">Transcription regulation</keyword>
<dbReference type="AlphaFoldDB" id="A0A4R7B602"/>
<protein>
    <submittedName>
        <fullName evidence="6">DNA-binding transcriptional LysR family regulator</fullName>
    </submittedName>
</protein>